<feature type="domain" description="Phosphoribosyltransferase" evidence="2">
    <location>
        <begin position="222"/>
        <end position="267"/>
    </location>
</feature>
<dbReference type="Pfam" id="PF00156">
    <property type="entry name" value="Pribosyltran"/>
    <property type="match status" value="1"/>
</dbReference>
<evidence type="ECO:0000259" key="2">
    <source>
        <dbReference type="Pfam" id="PF00156"/>
    </source>
</evidence>
<dbReference type="InterPro" id="IPR044005">
    <property type="entry name" value="DZR_2"/>
</dbReference>
<dbReference type="InterPro" id="IPR000836">
    <property type="entry name" value="PRTase_dom"/>
</dbReference>
<dbReference type="Pfam" id="PF18912">
    <property type="entry name" value="DZR_2"/>
    <property type="match status" value="1"/>
</dbReference>
<dbReference type="OrthoDB" id="9779910at2"/>
<reference evidence="4 5" key="1">
    <citation type="submission" date="2015-12" db="EMBL/GenBank/DDBJ databases">
        <title>Draft genome sequence of the thermoanaerobe Thermotalea metallivorans, an isolate from the runoff channel of the Great Artesian Basin, Australia.</title>
        <authorList>
            <person name="Patel B.K."/>
        </authorList>
    </citation>
    <scope>NUCLEOTIDE SEQUENCE [LARGE SCALE GENOMIC DNA]</scope>
    <source>
        <strain evidence="4 5">B2-1</strain>
    </source>
</reference>
<gene>
    <name evidence="4" type="ORF">AN619_12880</name>
</gene>
<protein>
    <recommendedName>
        <fullName evidence="6">ComF family protein</fullName>
    </recommendedName>
</protein>
<organism evidence="4 5">
    <name type="scientific">Thermotalea metallivorans</name>
    <dbReference type="NCBI Taxonomy" id="520762"/>
    <lineage>
        <taxon>Bacteria</taxon>
        <taxon>Bacillati</taxon>
        <taxon>Bacillota</taxon>
        <taxon>Clostridia</taxon>
        <taxon>Peptostreptococcales</taxon>
        <taxon>Thermotaleaceae</taxon>
        <taxon>Thermotalea</taxon>
    </lineage>
</organism>
<dbReference type="Gene3D" id="3.40.50.2020">
    <property type="match status" value="1"/>
</dbReference>
<dbReference type="STRING" id="520762.AN619_12880"/>
<dbReference type="InterPro" id="IPR029057">
    <property type="entry name" value="PRTase-like"/>
</dbReference>
<dbReference type="PANTHER" id="PTHR47505:SF1">
    <property type="entry name" value="DNA UTILIZATION PROTEIN YHGH"/>
    <property type="match status" value="1"/>
</dbReference>
<dbReference type="Proteomes" id="UP000070456">
    <property type="component" value="Unassembled WGS sequence"/>
</dbReference>
<dbReference type="PATRIC" id="fig|520762.4.peg.1434"/>
<comment type="similarity">
    <text evidence="1">Belongs to the ComF/GntX family.</text>
</comment>
<evidence type="ECO:0000313" key="4">
    <source>
        <dbReference type="EMBL" id="KXG76330.1"/>
    </source>
</evidence>
<evidence type="ECO:0008006" key="6">
    <source>
        <dbReference type="Google" id="ProtNLM"/>
    </source>
</evidence>
<dbReference type="InterPro" id="IPR051910">
    <property type="entry name" value="ComF/GntX_DNA_util-trans"/>
</dbReference>
<dbReference type="SUPFAM" id="SSF53271">
    <property type="entry name" value="PRTase-like"/>
    <property type="match status" value="1"/>
</dbReference>
<dbReference type="AlphaFoldDB" id="A0A140L705"/>
<comment type="caution">
    <text evidence="4">The sequence shown here is derived from an EMBL/GenBank/DDBJ whole genome shotgun (WGS) entry which is preliminary data.</text>
</comment>
<dbReference type="PANTHER" id="PTHR47505">
    <property type="entry name" value="DNA UTILIZATION PROTEIN YHGH"/>
    <property type="match status" value="1"/>
</dbReference>
<keyword evidence="5" id="KW-1185">Reference proteome</keyword>
<sequence>MREAVSGQLKIVGVRQNWLEEKAMGYKKYIGKAVDIGLDLIYPRNIHCILCGDGIEKTEKYSMCTPCRDRVKFITFHFCEKCGKPLEPLYLPQKCPDCMIVSHHFTRGFSCVEYDDTVKKLIYPLKYHQKRYLAHPIGQMMTDRLRKTDLGEIHMIVPVPLHRKKERERGFNQSEIIGKYVADALGIPMEKKNILRIKETETQNQLNREERRENLRDAFQVVDYKKFAGKKILIIDDIYTTGSTMDACCKEIRKAEPEEIYFITFATGKNL</sequence>
<name>A0A140L705_9FIRM</name>
<dbReference type="RefSeq" id="WP_068555880.1">
    <property type="nucleotide sequence ID" value="NZ_LOEE01000028.1"/>
</dbReference>
<evidence type="ECO:0000256" key="1">
    <source>
        <dbReference type="ARBA" id="ARBA00008007"/>
    </source>
</evidence>
<dbReference type="CDD" id="cd06223">
    <property type="entry name" value="PRTases_typeI"/>
    <property type="match status" value="1"/>
</dbReference>
<proteinExistence type="inferred from homology"/>
<dbReference type="EMBL" id="LOEE01000028">
    <property type="protein sequence ID" value="KXG76330.1"/>
    <property type="molecule type" value="Genomic_DNA"/>
</dbReference>
<evidence type="ECO:0000259" key="3">
    <source>
        <dbReference type="Pfam" id="PF18912"/>
    </source>
</evidence>
<feature type="domain" description="Double zinc ribbon" evidence="3">
    <location>
        <begin position="38"/>
        <end position="99"/>
    </location>
</feature>
<evidence type="ECO:0000313" key="5">
    <source>
        <dbReference type="Proteomes" id="UP000070456"/>
    </source>
</evidence>
<accession>A0A140L705</accession>